<keyword evidence="2" id="KW-0805">Transcription regulation</keyword>
<sequence length="319" mass="33916">MRQTVAPRDAEDSLALRAAWLHYVGGMTQAEVAKRLGLPSVKTHRMIARVVAEGAVKISIDGDIVECLELENRLRTRFGLSFCQVAPDLAEEGLPVRALGMAGADFLRSQLLANPEATIGLGHGRTLAAMIQQMPRIDASQVRFVSLLGCLTRSYALNPHDVMHRIADKTGGSAYIMPVPFFANTQEDKQVLLAQSGVSEIFALAQSAALKLVGIGTVEPAAQLVEAGMIQEDEIRDISASGAVGEILGHFIDKKGYQVTTPLTSRTVAVSLDPNHKERIVAIAGGSGKVAAIRAVLKGGILHGLITDEKTAEALLAAE</sequence>
<evidence type="ECO:0000313" key="7">
    <source>
        <dbReference type="Proteomes" id="UP000030351"/>
    </source>
</evidence>
<name>A0A0A3Z937_9GAMM</name>
<keyword evidence="7" id="KW-1185">Reference proteome</keyword>
<dbReference type="PANTHER" id="PTHR34294">
    <property type="entry name" value="TRANSCRIPTIONAL REGULATOR-RELATED"/>
    <property type="match status" value="1"/>
</dbReference>
<evidence type="ECO:0000256" key="1">
    <source>
        <dbReference type="ARBA" id="ARBA00010466"/>
    </source>
</evidence>
<evidence type="ECO:0000259" key="5">
    <source>
        <dbReference type="Pfam" id="PF04198"/>
    </source>
</evidence>
<evidence type="ECO:0000256" key="3">
    <source>
        <dbReference type="ARBA" id="ARBA00023125"/>
    </source>
</evidence>
<dbReference type="GO" id="GO:0030246">
    <property type="term" value="F:carbohydrate binding"/>
    <property type="evidence" value="ECO:0007669"/>
    <property type="project" value="InterPro"/>
</dbReference>
<comment type="caution">
    <text evidence="6">The sequence shown here is derived from an EMBL/GenBank/DDBJ whole genome shotgun (WGS) entry which is preliminary data.</text>
</comment>
<dbReference type="GO" id="GO:0003677">
    <property type="term" value="F:DNA binding"/>
    <property type="evidence" value="ECO:0007669"/>
    <property type="project" value="UniProtKB-KW"/>
</dbReference>
<keyword evidence="3" id="KW-0238">DNA-binding</keyword>
<dbReference type="Gene3D" id="3.40.50.1360">
    <property type="match status" value="1"/>
</dbReference>
<dbReference type="InterPro" id="IPR037171">
    <property type="entry name" value="NagB/RpiA_transferase-like"/>
</dbReference>
<dbReference type="EMBL" id="JRUQ01000016">
    <property type="protein sequence ID" value="KGT95375.1"/>
    <property type="molecule type" value="Genomic_DNA"/>
</dbReference>
<evidence type="ECO:0000313" key="6">
    <source>
        <dbReference type="EMBL" id="KGT95375.1"/>
    </source>
</evidence>
<dbReference type="Gene3D" id="1.10.10.10">
    <property type="entry name" value="Winged helix-like DNA-binding domain superfamily/Winged helix DNA-binding domain"/>
    <property type="match status" value="1"/>
</dbReference>
<dbReference type="RefSeq" id="WP_034888402.1">
    <property type="nucleotide sequence ID" value="NZ_JRUQ01000016.1"/>
</dbReference>
<dbReference type="STRING" id="371042.NG99_03310"/>
<accession>A0A0A3Z937</accession>
<dbReference type="SUPFAM" id="SSF100950">
    <property type="entry name" value="NagB/RpiA/CoA transferase-like"/>
    <property type="match status" value="1"/>
</dbReference>
<dbReference type="Pfam" id="PF04198">
    <property type="entry name" value="Sugar-bind"/>
    <property type="match status" value="1"/>
</dbReference>
<dbReference type="AlphaFoldDB" id="A0A0A3Z937"/>
<dbReference type="InterPro" id="IPR036388">
    <property type="entry name" value="WH-like_DNA-bd_sf"/>
</dbReference>
<feature type="domain" description="Sugar-binding" evidence="5">
    <location>
        <begin position="64"/>
        <end position="317"/>
    </location>
</feature>
<evidence type="ECO:0000256" key="4">
    <source>
        <dbReference type="ARBA" id="ARBA00023163"/>
    </source>
</evidence>
<dbReference type="Proteomes" id="UP000030351">
    <property type="component" value="Unassembled WGS sequence"/>
</dbReference>
<reference evidence="6 7" key="1">
    <citation type="submission" date="2014-10" db="EMBL/GenBank/DDBJ databases">
        <title>Genome sequence of Erwinia typographi M043b.</title>
        <authorList>
            <person name="Chan K.-G."/>
            <person name="Tan W.-S."/>
        </authorList>
    </citation>
    <scope>NUCLEOTIDE SEQUENCE [LARGE SCALE GENOMIC DNA]</scope>
    <source>
        <strain evidence="6 7">M043b</strain>
    </source>
</reference>
<dbReference type="OrthoDB" id="7065657at2"/>
<dbReference type="PANTHER" id="PTHR34294:SF1">
    <property type="entry name" value="TRANSCRIPTIONAL REGULATOR LSRR"/>
    <property type="match status" value="1"/>
</dbReference>
<dbReference type="InterPro" id="IPR007324">
    <property type="entry name" value="Sugar-bd_dom_put"/>
</dbReference>
<protein>
    <submittedName>
        <fullName evidence="6">ERI operon repressor</fullName>
    </submittedName>
</protein>
<organism evidence="6 7">
    <name type="scientific">Erwinia typographi</name>
    <dbReference type="NCBI Taxonomy" id="371042"/>
    <lineage>
        <taxon>Bacteria</taxon>
        <taxon>Pseudomonadati</taxon>
        <taxon>Pseudomonadota</taxon>
        <taxon>Gammaproteobacteria</taxon>
        <taxon>Enterobacterales</taxon>
        <taxon>Erwiniaceae</taxon>
        <taxon>Erwinia</taxon>
    </lineage>
</organism>
<dbReference type="InterPro" id="IPR051054">
    <property type="entry name" value="SorC_transcr_regulators"/>
</dbReference>
<proteinExistence type="inferred from homology"/>
<comment type="similarity">
    <text evidence="1">Belongs to the SorC transcriptional regulatory family.</text>
</comment>
<dbReference type="eggNOG" id="COG2390">
    <property type="taxonomic scope" value="Bacteria"/>
</dbReference>
<evidence type="ECO:0000256" key="2">
    <source>
        <dbReference type="ARBA" id="ARBA00023015"/>
    </source>
</evidence>
<gene>
    <name evidence="6" type="ORF">NG99_03310</name>
</gene>
<keyword evidence="4" id="KW-0804">Transcription</keyword>